<dbReference type="InterPro" id="IPR008927">
    <property type="entry name" value="6-PGluconate_DH-like_C_sf"/>
</dbReference>
<evidence type="ECO:0000256" key="8">
    <source>
        <dbReference type="SAM" id="Phobius"/>
    </source>
</evidence>
<feature type="domain" description="6-phosphogluconate dehydrogenase NADP-binding" evidence="10">
    <location>
        <begin position="27"/>
        <end position="170"/>
    </location>
</feature>
<feature type="transmembrane region" description="Helical" evidence="8">
    <location>
        <begin position="972"/>
        <end position="995"/>
    </location>
</feature>
<keyword evidence="4" id="KW-0101">Branched-chain amino acid catabolism</keyword>
<gene>
    <name evidence="12" type="ORF">EW145_g1430</name>
</gene>
<feature type="transmembrane region" description="Helical" evidence="8">
    <location>
        <begin position="872"/>
        <end position="893"/>
    </location>
</feature>
<evidence type="ECO:0000256" key="7">
    <source>
        <dbReference type="ARBA" id="ARBA00049197"/>
    </source>
</evidence>
<dbReference type="GO" id="GO:0050661">
    <property type="term" value="F:NADP binding"/>
    <property type="evidence" value="ECO:0007669"/>
    <property type="project" value="InterPro"/>
</dbReference>
<dbReference type="GO" id="GO:0006574">
    <property type="term" value="P:L-valine catabolic process"/>
    <property type="evidence" value="ECO:0007669"/>
    <property type="project" value="TreeGrafter"/>
</dbReference>
<keyword evidence="8" id="KW-0812">Transmembrane</keyword>
<dbReference type="SUPFAM" id="SSF48179">
    <property type="entry name" value="6-phosphogluconate dehydrogenase C-terminal domain-like"/>
    <property type="match status" value="1"/>
</dbReference>
<dbReference type="EC" id="1.1.1.31" evidence="3"/>
<keyword evidence="8" id="KW-0472">Membrane</keyword>
<keyword evidence="13" id="KW-1185">Reference proteome</keyword>
<feature type="transmembrane region" description="Helical" evidence="8">
    <location>
        <begin position="905"/>
        <end position="922"/>
    </location>
</feature>
<dbReference type="Pfam" id="PF14833">
    <property type="entry name" value="NAD_binding_11"/>
    <property type="match status" value="1"/>
</dbReference>
<keyword evidence="8" id="KW-1133">Transmembrane helix</keyword>
<keyword evidence="5" id="KW-0560">Oxidoreductase</keyword>
<protein>
    <recommendedName>
        <fullName evidence="3">3-hydroxyisobutyrate dehydrogenase</fullName>
        <ecNumber evidence="3">1.1.1.31</ecNumber>
    </recommendedName>
</protein>
<comment type="similarity">
    <text evidence="2">Belongs to the HIBADH-related family. 3-hydroxyisobutyrate dehydrogenase subfamily.</text>
</comment>
<evidence type="ECO:0000313" key="13">
    <source>
        <dbReference type="Proteomes" id="UP000308199"/>
    </source>
</evidence>
<evidence type="ECO:0000259" key="10">
    <source>
        <dbReference type="Pfam" id="PF03446"/>
    </source>
</evidence>
<dbReference type="InterPro" id="IPR036291">
    <property type="entry name" value="NAD(P)-bd_dom_sf"/>
</dbReference>
<organism evidence="12 13">
    <name type="scientific">Phellinidium pouzarii</name>
    <dbReference type="NCBI Taxonomy" id="167371"/>
    <lineage>
        <taxon>Eukaryota</taxon>
        <taxon>Fungi</taxon>
        <taxon>Dikarya</taxon>
        <taxon>Basidiomycota</taxon>
        <taxon>Agaricomycotina</taxon>
        <taxon>Agaricomycetes</taxon>
        <taxon>Hymenochaetales</taxon>
        <taxon>Hymenochaetaceae</taxon>
        <taxon>Phellinidium</taxon>
    </lineage>
</organism>
<evidence type="ECO:0000256" key="1">
    <source>
        <dbReference type="ARBA" id="ARBA00005109"/>
    </source>
</evidence>
<dbReference type="SUPFAM" id="SSF51735">
    <property type="entry name" value="NAD(P)-binding Rossmann-fold domains"/>
    <property type="match status" value="2"/>
</dbReference>
<dbReference type="PANTHER" id="PTHR22981">
    <property type="entry name" value="3-HYDROXYISOBUTYRATE DEHYDROGENASE-RELATED"/>
    <property type="match status" value="1"/>
</dbReference>
<dbReference type="Pfam" id="PF01370">
    <property type="entry name" value="Epimerase"/>
    <property type="match status" value="1"/>
</dbReference>
<sequence>MRFSPTCLNLRALTSHPSGHPSRASSISFLGLGRMGSEMAFNLFSKRHALANSSTFVVCDAVPEAARAFVANFQNHFPGSQLSIVSTPEEAVLASQTIVTMLPSSPQVRSVYSGDSGVLSALQALPRAQAEETLCIDSTTLDIDVARQVSAHVVGTGAQMVDAPVSGGTETRCLRFCRYLNVLLLRGAWAGVTGAKVGSLAFLVGGTDTAFELAKPFIADMGRRAVHCGPAGSGLVAKICNNLMLGVQQVVTSEAMLLGQRLGVRADVLADVIGSATALHDKAPPSERDFEGGFATALMVKLLMGRKLWQDMGLAFKSANLVGTALPLGTAAKRIYEDVIESSPELARKDFSNASCIMSAEKPSAIIFGGLNTWSRRFALFLIPDGGEPLVSHLRIVDKFSVHPATTYLGADFPPLLENPNVQYKQANLTIPAIVKSMFDPPEGQAPYSYVFDLTGEVRHDRPDMVQIQQTVNIARLVGEEAARREVKAYVRVTQAFYETSEKGTHTEKESVKPSGIRGVWWHETLRVLANIENLNLVILRPGLVYGPHVEYGILTTTMTVASVYGYLQKPMKGLWPPGKNSMNTVHVEDVAGAAFALAEWMAKEGRKEADILAGEEIPSNDKGKIKEGTGLPETGKKLVAPLFNIVDNSNGTLYSIGAEICGLFGTTFGFHDFFTTTMAKITKLSESILEDINEEHVSGWVEMIMASDPPIPNTPLSAYMDESVLQKIVVAFNADKIKNIVGYTLKHPEFSQAELKDVVDRWKSEGSWPNTFKVPRLCELSHIQNQRRSPFHVYTASSTNVRADLNVDVAKLIPTFQIVFERVAFDMADTVTRLRTVQTRSYARESVDLKTLPMEGEQFNARKEGRWGDGIAKLAVQTFMGIPVVYTAYLMLSSNPSSLSWFAYHPPLQMLAVGLFTYGILTLQPTSQPKTKAVGLVRHQLFMLFTGLPVLGVGTWVIYYNKEINTRPHALIGYIAVGWAYVQVLVGCGSVWFGGAAFGGGMKAKSIWKYHRGRISIIPSVFICSPLGRRMVYVF</sequence>
<dbReference type="EMBL" id="SGPK01000040">
    <property type="protein sequence ID" value="THH10269.1"/>
    <property type="molecule type" value="Genomic_DNA"/>
</dbReference>
<evidence type="ECO:0000259" key="9">
    <source>
        <dbReference type="Pfam" id="PF01370"/>
    </source>
</evidence>
<evidence type="ECO:0000256" key="4">
    <source>
        <dbReference type="ARBA" id="ARBA00022456"/>
    </source>
</evidence>
<dbReference type="InterPro" id="IPR013328">
    <property type="entry name" value="6PGD_dom2"/>
</dbReference>
<evidence type="ECO:0000259" key="11">
    <source>
        <dbReference type="Pfam" id="PF14833"/>
    </source>
</evidence>
<keyword evidence="6" id="KW-0520">NAD</keyword>
<dbReference type="Pfam" id="PF03446">
    <property type="entry name" value="NAD_binding_2"/>
    <property type="match status" value="1"/>
</dbReference>
<dbReference type="InterPro" id="IPR002204">
    <property type="entry name" value="3-OH-isobutyrate_DH-rel_CS"/>
</dbReference>
<comment type="catalytic activity">
    <reaction evidence="7">
        <text>3-hydroxy-2-methylpropanoate + NAD(+) = 2-methyl-3-oxopropanoate + NADH + H(+)</text>
        <dbReference type="Rhea" id="RHEA:17681"/>
        <dbReference type="ChEBI" id="CHEBI:11805"/>
        <dbReference type="ChEBI" id="CHEBI:15378"/>
        <dbReference type="ChEBI" id="CHEBI:57540"/>
        <dbReference type="ChEBI" id="CHEBI:57700"/>
        <dbReference type="ChEBI" id="CHEBI:57945"/>
        <dbReference type="EC" id="1.1.1.31"/>
    </reaction>
</comment>
<feature type="domain" description="3-hydroxyisobutyrate dehydrogenase-like NAD-binding" evidence="11">
    <location>
        <begin position="232"/>
        <end position="342"/>
    </location>
</feature>
<comment type="pathway">
    <text evidence="1">Amino-acid degradation; L-valine degradation.</text>
</comment>
<evidence type="ECO:0000256" key="2">
    <source>
        <dbReference type="ARBA" id="ARBA00006013"/>
    </source>
</evidence>
<dbReference type="Gene3D" id="1.20.120.1770">
    <property type="match status" value="1"/>
</dbReference>
<evidence type="ECO:0000256" key="3">
    <source>
        <dbReference type="ARBA" id="ARBA00012991"/>
    </source>
</evidence>
<accession>A0A4S4LET0</accession>
<dbReference type="GO" id="GO:0008442">
    <property type="term" value="F:3-hydroxyisobutyrate dehydrogenase activity"/>
    <property type="evidence" value="ECO:0007669"/>
    <property type="project" value="UniProtKB-EC"/>
</dbReference>
<proteinExistence type="inferred from homology"/>
<evidence type="ECO:0000256" key="5">
    <source>
        <dbReference type="ARBA" id="ARBA00023002"/>
    </source>
</evidence>
<dbReference type="GO" id="GO:0051287">
    <property type="term" value="F:NAD binding"/>
    <property type="evidence" value="ECO:0007669"/>
    <property type="project" value="InterPro"/>
</dbReference>
<feature type="domain" description="NAD-dependent epimerase/dehydratase" evidence="9">
    <location>
        <begin position="468"/>
        <end position="604"/>
    </location>
</feature>
<reference evidence="12 13" key="1">
    <citation type="submission" date="2019-02" db="EMBL/GenBank/DDBJ databases">
        <title>Genome sequencing of the rare red list fungi Phellinidium pouzarii.</title>
        <authorList>
            <person name="Buettner E."/>
            <person name="Kellner H."/>
        </authorList>
    </citation>
    <scope>NUCLEOTIDE SEQUENCE [LARGE SCALE GENOMIC DNA]</scope>
    <source>
        <strain evidence="12 13">DSM 108285</strain>
    </source>
</reference>
<evidence type="ECO:0000256" key="6">
    <source>
        <dbReference type="ARBA" id="ARBA00023027"/>
    </source>
</evidence>
<dbReference type="GO" id="GO:0005739">
    <property type="term" value="C:mitochondrion"/>
    <property type="evidence" value="ECO:0007669"/>
    <property type="project" value="TreeGrafter"/>
</dbReference>
<name>A0A4S4LET0_9AGAM</name>
<evidence type="ECO:0000313" key="12">
    <source>
        <dbReference type="EMBL" id="THH10269.1"/>
    </source>
</evidence>
<dbReference type="Gene3D" id="1.10.1040.10">
    <property type="entry name" value="N-(1-d-carboxylethyl)-l-norvaline Dehydrogenase, domain 2"/>
    <property type="match status" value="1"/>
</dbReference>
<dbReference type="OrthoDB" id="16464at2759"/>
<dbReference type="InterPro" id="IPR006115">
    <property type="entry name" value="6PGDH_NADP-bd"/>
</dbReference>
<feature type="transmembrane region" description="Helical" evidence="8">
    <location>
        <begin position="942"/>
        <end position="960"/>
    </location>
</feature>
<dbReference type="InterPro" id="IPR001509">
    <property type="entry name" value="Epimerase_deHydtase"/>
</dbReference>
<dbReference type="PANTHER" id="PTHR22981:SF7">
    <property type="entry name" value="3-HYDROXYISOBUTYRATE DEHYDROGENASE, MITOCHONDRIAL"/>
    <property type="match status" value="1"/>
</dbReference>
<dbReference type="PROSITE" id="PS00895">
    <property type="entry name" value="3_HYDROXYISOBUT_DH"/>
    <property type="match status" value="1"/>
</dbReference>
<dbReference type="Proteomes" id="UP000308199">
    <property type="component" value="Unassembled WGS sequence"/>
</dbReference>
<dbReference type="InterPro" id="IPR029154">
    <property type="entry name" value="HIBADH-like_NADP-bd"/>
</dbReference>
<dbReference type="AlphaFoldDB" id="A0A4S4LET0"/>
<comment type="caution">
    <text evidence="12">The sequence shown here is derived from an EMBL/GenBank/DDBJ whole genome shotgun (WGS) entry which is preliminary data.</text>
</comment>
<dbReference type="Gene3D" id="3.40.50.720">
    <property type="entry name" value="NAD(P)-binding Rossmann-like Domain"/>
    <property type="match status" value="3"/>
</dbReference>